<evidence type="ECO:0000256" key="5">
    <source>
        <dbReference type="ARBA" id="ARBA00023295"/>
    </source>
</evidence>
<proteinExistence type="inferred from homology"/>
<gene>
    <name evidence="9" type="ORF">ACFOYW_10960</name>
</gene>
<dbReference type="RefSeq" id="WP_390228971.1">
    <property type="nucleotide sequence ID" value="NZ_JBHSCN010000005.1"/>
</dbReference>
<evidence type="ECO:0000313" key="10">
    <source>
        <dbReference type="Proteomes" id="UP001595900"/>
    </source>
</evidence>
<dbReference type="Pfam" id="PF02449">
    <property type="entry name" value="Glyco_hydro_42"/>
    <property type="match status" value="1"/>
</dbReference>
<dbReference type="PANTHER" id="PTHR36447:SF1">
    <property type="entry name" value="BETA-GALACTOSIDASE GANA"/>
    <property type="match status" value="1"/>
</dbReference>
<keyword evidence="10" id="KW-1185">Reference proteome</keyword>
<dbReference type="InterPro" id="IPR017853">
    <property type="entry name" value="GH"/>
</dbReference>
<sequence>MFSFGGDYNPEQWAPEVWDDDVRLMRGAHVTTATVGVFSWAKLEPEPGRFEFGWLDAVLDKLHGAGIRVILATATASPPAWLAKQHPESLPIAADGTRLGFGSRQQYSPSSAAYREHAQRLVRELAARYGAHPALQAWHINNEYGCHVAESFDDESVAAFRTWLADRYGTIDELNRAWGTAFWSQSYGSFDEIDAPRAAPTYLNPTQLLDWRRFGNHALLELFRMEKAIVTELSPGVPVTTNFMGFFPMLDYWTWAAELDFISDDTYPDPEDPDAPSQFAAERDLMRSLGSGRPWLLMEQSPSAVNWRERNVVKPAGLNRMYSMQCVARGADGILYFQWRQAAAGAEKFHAAMLPHAGPDTRVHREVQALGAELAELSTGALPGSRVPAEVAIVWDWESLWALGQSAVPAATDYHGVMLAWYRALLRRGVVVDFVRPGAPLDAYGLVVVPALQVAAPDELDALAAYAEAGGQLVVGYQTGVLDRDLHAYLGGYLGGENSALQRSLGLRIDELAPLGQRATTTTLVGELAGTATQWQDFTRVDDAEVLARFDDGAAAGAAAITRRASRGAEGTSDGAGGAPGRGAAWYVATLPEPELLDELLDRLLIDAEIDTPFAEPTTGAETTERGGVRFVINHLNTSRELTVAGQTIELPPFGVAMLSAGGDVVHDSAPDSAAAAAAGA</sequence>
<keyword evidence="4 6" id="KW-0378">Hydrolase</keyword>
<dbReference type="SUPFAM" id="SSF52317">
    <property type="entry name" value="Class I glutamine amidotransferase-like"/>
    <property type="match status" value="1"/>
</dbReference>
<protein>
    <recommendedName>
        <fullName evidence="3 6">Beta-galactosidase</fullName>
        <shortName evidence="6">Beta-gal</shortName>
        <ecNumber evidence="3 6">3.2.1.23</ecNumber>
    </recommendedName>
</protein>
<dbReference type="Gene3D" id="3.20.20.80">
    <property type="entry name" value="Glycosidases"/>
    <property type="match status" value="1"/>
</dbReference>
<evidence type="ECO:0000259" key="7">
    <source>
        <dbReference type="Pfam" id="PF02449"/>
    </source>
</evidence>
<evidence type="ECO:0000256" key="3">
    <source>
        <dbReference type="ARBA" id="ARBA00012756"/>
    </source>
</evidence>
<evidence type="ECO:0000313" key="9">
    <source>
        <dbReference type="EMBL" id="MFC4243895.1"/>
    </source>
</evidence>
<evidence type="ECO:0000256" key="1">
    <source>
        <dbReference type="ARBA" id="ARBA00001412"/>
    </source>
</evidence>
<dbReference type="EC" id="3.2.1.23" evidence="3 6"/>
<comment type="caution">
    <text evidence="9">The sequence shown here is derived from an EMBL/GenBank/DDBJ whole genome shotgun (WGS) entry which is preliminary data.</text>
</comment>
<feature type="domain" description="Glycoside hydrolase family 42 N-terminal" evidence="7">
    <location>
        <begin position="7"/>
        <end position="376"/>
    </location>
</feature>
<dbReference type="Gene3D" id="3.40.50.880">
    <property type="match status" value="1"/>
</dbReference>
<organism evidence="9 10">
    <name type="scientific">Gryllotalpicola reticulitermitis</name>
    <dbReference type="NCBI Taxonomy" id="1184153"/>
    <lineage>
        <taxon>Bacteria</taxon>
        <taxon>Bacillati</taxon>
        <taxon>Actinomycetota</taxon>
        <taxon>Actinomycetes</taxon>
        <taxon>Micrococcales</taxon>
        <taxon>Microbacteriaceae</taxon>
        <taxon>Gryllotalpicola</taxon>
    </lineage>
</organism>
<evidence type="ECO:0000259" key="8">
    <source>
        <dbReference type="Pfam" id="PF08532"/>
    </source>
</evidence>
<keyword evidence="5 6" id="KW-0326">Glycosidase</keyword>
<dbReference type="InterPro" id="IPR013738">
    <property type="entry name" value="Beta_galactosidase_Trimer"/>
</dbReference>
<evidence type="ECO:0000256" key="6">
    <source>
        <dbReference type="PIRNR" id="PIRNR001084"/>
    </source>
</evidence>
<reference evidence="10" key="1">
    <citation type="journal article" date="2019" name="Int. J. Syst. Evol. Microbiol.">
        <title>The Global Catalogue of Microorganisms (GCM) 10K type strain sequencing project: providing services to taxonomists for standard genome sequencing and annotation.</title>
        <authorList>
            <consortium name="The Broad Institute Genomics Platform"/>
            <consortium name="The Broad Institute Genome Sequencing Center for Infectious Disease"/>
            <person name="Wu L."/>
            <person name="Ma J."/>
        </authorList>
    </citation>
    <scope>NUCLEOTIDE SEQUENCE [LARGE SCALE GENOMIC DNA]</scope>
    <source>
        <strain evidence="10">CGMCC 1.10363</strain>
    </source>
</reference>
<dbReference type="Pfam" id="PF08532">
    <property type="entry name" value="Glyco_hydro_42M"/>
    <property type="match status" value="1"/>
</dbReference>
<dbReference type="Proteomes" id="UP001595900">
    <property type="component" value="Unassembled WGS sequence"/>
</dbReference>
<dbReference type="PANTHER" id="PTHR36447">
    <property type="entry name" value="BETA-GALACTOSIDASE GANA"/>
    <property type="match status" value="1"/>
</dbReference>
<feature type="domain" description="Beta-galactosidase trimerisation" evidence="8">
    <location>
        <begin position="389"/>
        <end position="610"/>
    </location>
</feature>
<accession>A0ABV8Q6E6</accession>
<dbReference type="InterPro" id="IPR029062">
    <property type="entry name" value="Class_I_gatase-like"/>
</dbReference>
<dbReference type="InterPro" id="IPR013529">
    <property type="entry name" value="Glyco_hydro_42_N"/>
</dbReference>
<dbReference type="SUPFAM" id="SSF51445">
    <property type="entry name" value="(Trans)glycosidases"/>
    <property type="match status" value="1"/>
</dbReference>
<dbReference type="PIRSF" id="PIRSF001084">
    <property type="entry name" value="B-galactosidase"/>
    <property type="match status" value="1"/>
</dbReference>
<comment type="similarity">
    <text evidence="2 6">Belongs to the glycosyl hydrolase 42 family.</text>
</comment>
<evidence type="ECO:0000256" key="2">
    <source>
        <dbReference type="ARBA" id="ARBA00005940"/>
    </source>
</evidence>
<comment type="catalytic activity">
    <reaction evidence="1 6">
        <text>Hydrolysis of terminal non-reducing beta-D-galactose residues in beta-D-galactosides.</text>
        <dbReference type="EC" id="3.2.1.23"/>
    </reaction>
</comment>
<dbReference type="InterPro" id="IPR003476">
    <property type="entry name" value="Glyco_hydro_42"/>
</dbReference>
<name>A0ABV8Q6E6_9MICO</name>
<evidence type="ECO:0000256" key="4">
    <source>
        <dbReference type="ARBA" id="ARBA00022801"/>
    </source>
</evidence>
<dbReference type="CDD" id="cd03143">
    <property type="entry name" value="A4_beta-galactosidase_middle_domain"/>
    <property type="match status" value="1"/>
</dbReference>
<dbReference type="EMBL" id="JBHSCN010000005">
    <property type="protein sequence ID" value="MFC4243895.1"/>
    <property type="molecule type" value="Genomic_DNA"/>
</dbReference>